<protein>
    <submittedName>
        <fullName evidence="2">Uncharacterized protein</fullName>
    </submittedName>
</protein>
<proteinExistence type="predicted"/>
<dbReference type="InParanoid" id="A0A0C2ZT32"/>
<accession>A0A0C2ZT32</accession>
<evidence type="ECO:0000256" key="1">
    <source>
        <dbReference type="SAM" id="MobiDB-lite"/>
    </source>
</evidence>
<dbReference type="Proteomes" id="UP000053989">
    <property type="component" value="Unassembled WGS sequence"/>
</dbReference>
<evidence type="ECO:0000313" key="3">
    <source>
        <dbReference type="Proteomes" id="UP000053989"/>
    </source>
</evidence>
<sequence>MLVVYPYLLYPVMSNFVAVPTGTLRTFQDILHVNVLILPPNIWHHSITLTKMLILAVSLPPDYTDDDDDNGDPSKPLPEDWMSRMTSGSQRRSRWQFQAVADRR</sequence>
<organism evidence="2 3">
    <name type="scientific">Scleroderma citrinum Foug A</name>
    <dbReference type="NCBI Taxonomy" id="1036808"/>
    <lineage>
        <taxon>Eukaryota</taxon>
        <taxon>Fungi</taxon>
        <taxon>Dikarya</taxon>
        <taxon>Basidiomycota</taxon>
        <taxon>Agaricomycotina</taxon>
        <taxon>Agaricomycetes</taxon>
        <taxon>Agaricomycetidae</taxon>
        <taxon>Boletales</taxon>
        <taxon>Sclerodermatineae</taxon>
        <taxon>Sclerodermataceae</taxon>
        <taxon>Scleroderma</taxon>
    </lineage>
</organism>
<name>A0A0C2ZT32_9AGAM</name>
<reference evidence="2 3" key="1">
    <citation type="submission" date="2014-04" db="EMBL/GenBank/DDBJ databases">
        <authorList>
            <consortium name="DOE Joint Genome Institute"/>
            <person name="Kuo A."/>
            <person name="Kohler A."/>
            <person name="Nagy L.G."/>
            <person name="Floudas D."/>
            <person name="Copeland A."/>
            <person name="Barry K.W."/>
            <person name="Cichocki N."/>
            <person name="Veneault-Fourrey C."/>
            <person name="LaButti K."/>
            <person name="Lindquist E.A."/>
            <person name="Lipzen A."/>
            <person name="Lundell T."/>
            <person name="Morin E."/>
            <person name="Murat C."/>
            <person name="Sun H."/>
            <person name="Tunlid A."/>
            <person name="Henrissat B."/>
            <person name="Grigoriev I.V."/>
            <person name="Hibbett D.S."/>
            <person name="Martin F."/>
            <person name="Nordberg H.P."/>
            <person name="Cantor M.N."/>
            <person name="Hua S.X."/>
        </authorList>
    </citation>
    <scope>NUCLEOTIDE SEQUENCE [LARGE SCALE GENOMIC DNA]</scope>
    <source>
        <strain evidence="2 3">Foug A</strain>
    </source>
</reference>
<dbReference type="AlphaFoldDB" id="A0A0C2ZT32"/>
<keyword evidence="3" id="KW-1185">Reference proteome</keyword>
<reference evidence="3" key="2">
    <citation type="submission" date="2015-01" db="EMBL/GenBank/DDBJ databases">
        <title>Evolutionary Origins and Diversification of the Mycorrhizal Mutualists.</title>
        <authorList>
            <consortium name="DOE Joint Genome Institute"/>
            <consortium name="Mycorrhizal Genomics Consortium"/>
            <person name="Kohler A."/>
            <person name="Kuo A."/>
            <person name="Nagy L.G."/>
            <person name="Floudas D."/>
            <person name="Copeland A."/>
            <person name="Barry K.W."/>
            <person name="Cichocki N."/>
            <person name="Veneault-Fourrey C."/>
            <person name="LaButti K."/>
            <person name="Lindquist E.A."/>
            <person name="Lipzen A."/>
            <person name="Lundell T."/>
            <person name="Morin E."/>
            <person name="Murat C."/>
            <person name="Riley R."/>
            <person name="Ohm R."/>
            <person name="Sun H."/>
            <person name="Tunlid A."/>
            <person name="Henrissat B."/>
            <person name="Grigoriev I.V."/>
            <person name="Hibbett D.S."/>
            <person name="Martin F."/>
        </authorList>
    </citation>
    <scope>NUCLEOTIDE SEQUENCE [LARGE SCALE GENOMIC DNA]</scope>
    <source>
        <strain evidence="3">Foug A</strain>
    </source>
</reference>
<feature type="region of interest" description="Disordered" evidence="1">
    <location>
        <begin position="63"/>
        <end position="104"/>
    </location>
</feature>
<gene>
    <name evidence="2" type="ORF">SCLCIDRAFT_1213186</name>
</gene>
<dbReference type="EMBL" id="KN822027">
    <property type="protein sequence ID" value="KIM64668.1"/>
    <property type="molecule type" value="Genomic_DNA"/>
</dbReference>
<evidence type="ECO:0000313" key="2">
    <source>
        <dbReference type="EMBL" id="KIM64668.1"/>
    </source>
</evidence>
<dbReference type="HOGENOM" id="CLU_2251652_0_0_1"/>